<dbReference type="GO" id="GO:0016787">
    <property type="term" value="F:hydrolase activity"/>
    <property type="evidence" value="ECO:0007669"/>
    <property type="project" value="UniProtKB-KW"/>
</dbReference>
<dbReference type="Gene3D" id="3.40.710.10">
    <property type="entry name" value="DD-peptidase/beta-lactamase superfamily"/>
    <property type="match status" value="1"/>
</dbReference>
<comment type="caution">
    <text evidence="2">The sequence shown here is derived from an EMBL/GenBank/DDBJ whole genome shotgun (WGS) entry which is preliminary data.</text>
</comment>
<accession>A0ABQ3XQU4</accession>
<dbReference type="PANTHER" id="PTHR46825:SF7">
    <property type="entry name" value="D-ALANYL-D-ALANINE CARBOXYPEPTIDASE"/>
    <property type="match status" value="1"/>
</dbReference>
<keyword evidence="2" id="KW-0378">Hydrolase</keyword>
<gene>
    <name evidence="2" type="ORF">Aco03nite_091840</name>
</gene>
<sequence>MKSHVDSPQVLRRAGITALTVAMFLGGGAVPAAASESRTTDRPELRAAVDAFVSAGFTGMQVRVHDEHGEWTRTVGVRELGRPGKPPADGRFRIGSTTKTFTAALMLRLVADGRIGLDDAVAPHLPGYGLDPRITVRMLLQHTSGIFNFTGEYYPDGTVVPGITWSGQEWVQGRFRTYRPEELVRLALSHPGRFEPGTGWSYSNTNYVVARLLIEKVTGRPYAEQMRERVLNPLELRDTSAPGTSPAIPGPHAHAYYTYATGGVSRTVDVSRQNPSWISSAGEMISTTEDLHRFFAGVLGGKLFPAALVAEMRRPEPRSGEFGYGLGLMSMDTGADCSGTVAYHNGSVQGYATLMYSTPDGSRTLEASVTYVDDAAQSQASAGQKAIKDLMTAVFCAE</sequence>
<protein>
    <submittedName>
        <fullName evidence="2">Serine hydrolase</fullName>
    </submittedName>
</protein>
<dbReference type="SUPFAM" id="SSF56601">
    <property type="entry name" value="beta-lactamase/transpeptidase-like"/>
    <property type="match status" value="1"/>
</dbReference>
<proteinExistence type="predicted"/>
<dbReference type="InterPro" id="IPR001466">
    <property type="entry name" value="Beta-lactam-related"/>
</dbReference>
<dbReference type="InterPro" id="IPR050491">
    <property type="entry name" value="AmpC-like"/>
</dbReference>
<dbReference type="PANTHER" id="PTHR46825">
    <property type="entry name" value="D-ALANYL-D-ALANINE-CARBOXYPEPTIDASE/ENDOPEPTIDASE AMPH"/>
    <property type="match status" value="1"/>
</dbReference>
<dbReference type="RefSeq" id="WP_239145974.1">
    <property type="nucleotide sequence ID" value="NZ_BAAAQE010000111.1"/>
</dbReference>
<evidence type="ECO:0000313" key="2">
    <source>
        <dbReference type="EMBL" id="GID60780.1"/>
    </source>
</evidence>
<dbReference type="InterPro" id="IPR023650">
    <property type="entry name" value="Beta-lactam_class-A_AS"/>
</dbReference>
<dbReference type="Pfam" id="PF00144">
    <property type="entry name" value="Beta-lactamase"/>
    <property type="match status" value="1"/>
</dbReference>
<dbReference type="InterPro" id="IPR012338">
    <property type="entry name" value="Beta-lactam/transpept-like"/>
</dbReference>
<reference evidence="2 3" key="1">
    <citation type="submission" date="2021-01" db="EMBL/GenBank/DDBJ databases">
        <title>Whole genome shotgun sequence of Actinoplanes couchii NBRC 106145.</title>
        <authorList>
            <person name="Komaki H."/>
            <person name="Tamura T."/>
        </authorList>
    </citation>
    <scope>NUCLEOTIDE SEQUENCE [LARGE SCALE GENOMIC DNA]</scope>
    <source>
        <strain evidence="2 3">NBRC 106145</strain>
    </source>
</reference>
<keyword evidence="3" id="KW-1185">Reference proteome</keyword>
<feature type="domain" description="Beta-lactamase-related" evidence="1">
    <location>
        <begin position="46"/>
        <end position="361"/>
    </location>
</feature>
<dbReference type="Proteomes" id="UP000612282">
    <property type="component" value="Unassembled WGS sequence"/>
</dbReference>
<dbReference type="PROSITE" id="PS00146">
    <property type="entry name" value="BETA_LACTAMASE_A"/>
    <property type="match status" value="1"/>
</dbReference>
<evidence type="ECO:0000259" key="1">
    <source>
        <dbReference type="Pfam" id="PF00144"/>
    </source>
</evidence>
<name>A0ABQ3XQU4_9ACTN</name>
<organism evidence="2 3">
    <name type="scientific">Actinoplanes couchii</name>
    <dbReference type="NCBI Taxonomy" id="403638"/>
    <lineage>
        <taxon>Bacteria</taxon>
        <taxon>Bacillati</taxon>
        <taxon>Actinomycetota</taxon>
        <taxon>Actinomycetes</taxon>
        <taxon>Micromonosporales</taxon>
        <taxon>Micromonosporaceae</taxon>
        <taxon>Actinoplanes</taxon>
    </lineage>
</organism>
<dbReference type="EMBL" id="BOMG01000114">
    <property type="protein sequence ID" value="GID60780.1"/>
    <property type="molecule type" value="Genomic_DNA"/>
</dbReference>
<evidence type="ECO:0000313" key="3">
    <source>
        <dbReference type="Proteomes" id="UP000612282"/>
    </source>
</evidence>